<evidence type="ECO:0000256" key="3">
    <source>
        <dbReference type="ARBA" id="ARBA00023163"/>
    </source>
</evidence>
<name>A0ABU6AGE4_9PSEU</name>
<evidence type="ECO:0000259" key="5">
    <source>
        <dbReference type="PROSITE" id="PS51077"/>
    </source>
</evidence>
<dbReference type="PROSITE" id="PS51078">
    <property type="entry name" value="ICLR_ED"/>
    <property type="match status" value="1"/>
</dbReference>
<evidence type="ECO:0000313" key="8">
    <source>
        <dbReference type="Proteomes" id="UP001327093"/>
    </source>
</evidence>
<keyword evidence="8" id="KW-1185">Reference proteome</keyword>
<dbReference type="InterPro" id="IPR050707">
    <property type="entry name" value="HTH_MetabolicPath_Reg"/>
</dbReference>
<dbReference type="SUPFAM" id="SSF55781">
    <property type="entry name" value="GAF domain-like"/>
    <property type="match status" value="1"/>
</dbReference>
<evidence type="ECO:0000256" key="1">
    <source>
        <dbReference type="ARBA" id="ARBA00023015"/>
    </source>
</evidence>
<keyword evidence="2" id="KW-0238">DNA-binding</keyword>
<keyword evidence="3" id="KW-0804">Transcription</keyword>
<feature type="domain" description="HTH iclR-type" evidence="5">
    <location>
        <begin position="39"/>
        <end position="102"/>
    </location>
</feature>
<gene>
    <name evidence="7" type="ORF">R4I43_24385</name>
</gene>
<dbReference type="RefSeq" id="WP_324268022.1">
    <property type="nucleotide sequence ID" value="NZ_JAWLNX010000019.1"/>
</dbReference>
<evidence type="ECO:0000313" key="7">
    <source>
        <dbReference type="EMBL" id="MEB3370548.1"/>
    </source>
</evidence>
<dbReference type="PROSITE" id="PS51077">
    <property type="entry name" value="HTH_ICLR"/>
    <property type="match status" value="1"/>
</dbReference>
<dbReference type="PANTHER" id="PTHR30136">
    <property type="entry name" value="HELIX-TURN-HELIX TRANSCRIPTIONAL REGULATOR, ICLR FAMILY"/>
    <property type="match status" value="1"/>
</dbReference>
<dbReference type="Pfam" id="PF09339">
    <property type="entry name" value="HTH_IclR"/>
    <property type="match status" value="1"/>
</dbReference>
<evidence type="ECO:0000256" key="4">
    <source>
        <dbReference type="SAM" id="MobiDB-lite"/>
    </source>
</evidence>
<organism evidence="7 8">
    <name type="scientific">Saccharopolyspora mangrovi</name>
    <dbReference type="NCBI Taxonomy" id="3082379"/>
    <lineage>
        <taxon>Bacteria</taxon>
        <taxon>Bacillati</taxon>
        <taxon>Actinomycetota</taxon>
        <taxon>Actinomycetes</taxon>
        <taxon>Pseudonocardiales</taxon>
        <taxon>Pseudonocardiaceae</taxon>
        <taxon>Saccharopolyspora</taxon>
    </lineage>
</organism>
<dbReference type="InterPro" id="IPR014757">
    <property type="entry name" value="Tscrpt_reg_IclR_C"/>
</dbReference>
<dbReference type="Gene3D" id="3.30.450.40">
    <property type="match status" value="1"/>
</dbReference>
<comment type="caution">
    <text evidence="7">The sequence shown here is derived from an EMBL/GenBank/DDBJ whole genome shotgun (WGS) entry which is preliminary data.</text>
</comment>
<dbReference type="SMART" id="SM00346">
    <property type="entry name" value="HTH_ICLR"/>
    <property type="match status" value="1"/>
</dbReference>
<dbReference type="Pfam" id="PF01614">
    <property type="entry name" value="IclR_C"/>
    <property type="match status" value="1"/>
</dbReference>
<dbReference type="InterPro" id="IPR029016">
    <property type="entry name" value="GAF-like_dom_sf"/>
</dbReference>
<protein>
    <submittedName>
        <fullName evidence="7">IclR family transcriptional regulator</fullName>
    </submittedName>
</protein>
<dbReference type="InterPro" id="IPR036390">
    <property type="entry name" value="WH_DNA-bd_sf"/>
</dbReference>
<dbReference type="Gene3D" id="1.10.10.10">
    <property type="entry name" value="Winged helix-like DNA-binding domain superfamily/Winged helix DNA-binding domain"/>
    <property type="match status" value="1"/>
</dbReference>
<dbReference type="InterPro" id="IPR036388">
    <property type="entry name" value="WH-like_DNA-bd_sf"/>
</dbReference>
<sequence length="297" mass="31952">MREQARSRHVRSQTSLKGSTMRNDVSQPAATDRLSPPGTQSVRRALNLLSMIAGRERMGGLSLAELASETGLSKPTVHRLLAELVHSGYLEQSESRRYRLGPESYTIGSAAERRHGLQQQALASVVRLAQVSEDAAFISVRRGTHSVCLHREEGTWPIRSHVLQAGDRYPLGVGAHGLALLAAMSPQEASAVTAANAAELAETYPNITPDWILEQADRIRRRGGVAVNEGTVVPESWAIGIAVPDASGEPAMALSIAAISSRLGPDRQARLAILLKEEAARLGPTLRRSEASDLRAD</sequence>
<evidence type="ECO:0000256" key="2">
    <source>
        <dbReference type="ARBA" id="ARBA00023125"/>
    </source>
</evidence>
<dbReference type="SUPFAM" id="SSF46785">
    <property type="entry name" value="Winged helix' DNA-binding domain"/>
    <property type="match status" value="1"/>
</dbReference>
<feature type="compositionally biased region" description="Polar residues" evidence="4">
    <location>
        <begin position="12"/>
        <end position="29"/>
    </location>
</feature>
<dbReference type="PANTHER" id="PTHR30136:SF39">
    <property type="entry name" value="TRANSCRIPTIONAL REGULATORY PROTEIN"/>
    <property type="match status" value="1"/>
</dbReference>
<dbReference type="EMBL" id="JAWLNX010000019">
    <property type="protein sequence ID" value="MEB3370548.1"/>
    <property type="molecule type" value="Genomic_DNA"/>
</dbReference>
<accession>A0ABU6AGE4</accession>
<proteinExistence type="predicted"/>
<dbReference type="Proteomes" id="UP001327093">
    <property type="component" value="Unassembled WGS sequence"/>
</dbReference>
<feature type="region of interest" description="Disordered" evidence="4">
    <location>
        <begin position="1"/>
        <end position="41"/>
    </location>
</feature>
<keyword evidence="1" id="KW-0805">Transcription regulation</keyword>
<feature type="domain" description="IclR-ED" evidence="6">
    <location>
        <begin position="103"/>
        <end position="288"/>
    </location>
</feature>
<evidence type="ECO:0000259" key="6">
    <source>
        <dbReference type="PROSITE" id="PS51078"/>
    </source>
</evidence>
<dbReference type="InterPro" id="IPR005471">
    <property type="entry name" value="Tscrpt_reg_IclR_N"/>
</dbReference>
<reference evidence="7 8" key="1">
    <citation type="submission" date="2023-10" db="EMBL/GenBank/DDBJ databases">
        <title>Saccharopolyspora sp. nov., isolated from mangrove soil.</title>
        <authorList>
            <person name="Lu Y."/>
            <person name="Liu W."/>
        </authorList>
    </citation>
    <scope>NUCLEOTIDE SEQUENCE [LARGE SCALE GENOMIC DNA]</scope>
    <source>
        <strain evidence="7 8">S2-29</strain>
    </source>
</reference>